<dbReference type="SUPFAM" id="SSF53098">
    <property type="entry name" value="Ribonuclease H-like"/>
    <property type="match status" value="1"/>
</dbReference>
<dbReference type="Gene3D" id="3.30.420.10">
    <property type="entry name" value="Ribonuclease H-like superfamily/Ribonuclease H"/>
    <property type="match status" value="1"/>
</dbReference>
<organism evidence="2 3">
    <name type="scientific">Heyndrickxia oleronia</name>
    <dbReference type="NCBI Taxonomy" id="38875"/>
    <lineage>
        <taxon>Bacteria</taxon>
        <taxon>Bacillati</taxon>
        <taxon>Bacillota</taxon>
        <taxon>Bacilli</taxon>
        <taxon>Bacillales</taxon>
        <taxon>Bacillaceae</taxon>
        <taxon>Heyndrickxia</taxon>
    </lineage>
</organism>
<proteinExistence type="predicted"/>
<evidence type="ECO:0000259" key="1">
    <source>
        <dbReference type="Pfam" id="PF16473"/>
    </source>
</evidence>
<protein>
    <submittedName>
        <fullName evidence="2">3'-5' exoribonuclease</fullName>
    </submittedName>
</protein>
<dbReference type="InterPro" id="IPR033390">
    <property type="entry name" value="Rv2179c-like"/>
</dbReference>
<sequence length="190" mass="21671">MRKDIMVDIETLGNKIDSTIIQISAVSFDIESGKIHETFNEVADISKNETMIKATGSTLQWWVNTNAELFAELLTKGEKSSEDVLRNFHAWLTTDKETYLWGNGILFDNAMIRNQFESIGLDYPIFYRNDRDVRTILELASSKLGISDKELRDSVYNKELVAHDAFNDVINQVALVSHCYNVLTTKKEAK</sequence>
<dbReference type="EMBL" id="JAROYP010000001">
    <property type="protein sequence ID" value="MDH5159861.1"/>
    <property type="molecule type" value="Genomic_DNA"/>
</dbReference>
<comment type="caution">
    <text evidence="2">The sequence shown here is derived from an EMBL/GenBank/DDBJ whole genome shotgun (WGS) entry which is preliminary data.</text>
</comment>
<evidence type="ECO:0000313" key="3">
    <source>
        <dbReference type="Proteomes" id="UP001159179"/>
    </source>
</evidence>
<dbReference type="Pfam" id="PF16473">
    <property type="entry name" value="Rv2179c-like"/>
    <property type="match status" value="1"/>
</dbReference>
<dbReference type="InterPro" id="IPR036397">
    <property type="entry name" value="RNaseH_sf"/>
</dbReference>
<accession>A0AAW6SV22</accession>
<evidence type="ECO:0000313" key="2">
    <source>
        <dbReference type="EMBL" id="MDH5159861.1"/>
    </source>
</evidence>
<feature type="domain" description="3'-5' exoribonuclease Rv2179c-like" evidence="1">
    <location>
        <begin position="4"/>
        <end position="179"/>
    </location>
</feature>
<name>A0AAW6SV22_9BACI</name>
<dbReference type="GO" id="GO:0003676">
    <property type="term" value="F:nucleic acid binding"/>
    <property type="evidence" value="ECO:0007669"/>
    <property type="project" value="InterPro"/>
</dbReference>
<reference evidence="2" key="1">
    <citation type="submission" date="2023-03" db="EMBL/GenBank/DDBJ databases">
        <title>Bacterial isolates from washroom surfaces on a university campus.</title>
        <authorList>
            <person name="Holman D.B."/>
            <person name="Gzyl K.E."/>
            <person name="Taheri A.E."/>
        </authorList>
    </citation>
    <scope>NUCLEOTIDE SEQUENCE</scope>
    <source>
        <strain evidence="2">RD03</strain>
    </source>
</reference>
<dbReference type="AlphaFoldDB" id="A0AAW6SV22"/>
<dbReference type="Proteomes" id="UP001159179">
    <property type="component" value="Unassembled WGS sequence"/>
</dbReference>
<dbReference type="InterPro" id="IPR012337">
    <property type="entry name" value="RNaseH-like_sf"/>
</dbReference>
<gene>
    <name evidence="2" type="ORF">P5X88_02870</name>
</gene>
<dbReference type="RefSeq" id="WP_280615699.1">
    <property type="nucleotide sequence ID" value="NZ_JAROYP010000001.1"/>
</dbReference>